<comment type="subcellular location">
    <subcellularLocation>
        <location evidence="2">Cytoplasm</location>
    </subcellularLocation>
    <subcellularLocation>
        <location evidence="1">Nucleus</location>
    </subcellularLocation>
</comment>
<evidence type="ECO:0000313" key="12">
    <source>
        <dbReference type="Ensembl" id="ENSCCRP00000107578.1"/>
    </source>
</evidence>
<reference evidence="12" key="2">
    <citation type="submission" date="2025-09" db="UniProtKB">
        <authorList>
            <consortium name="Ensembl"/>
        </authorList>
    </citation>
    <scope>IDENTIFICATION</scope>
</reference>
<protein>
    <recommendedName>
        <fullName evidence="4">PCNA-interacting partner</fullName>
    </recommendedName>
    <alternativeName>
        <fullName evidence="10">PARP-1 binding protein</fullName>
    </alternativeName>
    <alternativeName>
        <fullName evidence="11">PARP1-binding protein</fullName>
    </alternativeName>
</protein>
<dbReference type="PANTHER" id="PTHR32121">
    <property type="entry name" value="PCNA-INTERACTING PARTNER"/>
    <property type="match status" value="1"/>
</dbReference>
<evidence type="ECO:0000256" key="8">
    <source>
        <dbReference type="ARBA" id="ARBA00023204"/>
    </source>
</evidence>
<sequence>MVVMGESLRTMTRVFRRECHRVLDSERTTIQGADGMLMVLQLAMAGINKQIQRVVRRVFCSYLGLLVKSKNDMALAFTLDNPNRSLGHIAFTDLSNINKLSFAYICSTTHLFNHNVNAN</sequence>
<dbReference type="Ensembl" id="ENSCCRT00000179788.1">
    <property type="protein sequence ID" value="ENSCCRP00000107578.1"/>
    <property type="gene ID" value="ENSCCRG00000000885.2"/>
</dbReference>
<evidence type="ECO:0000256" key="7">
    <source>
        <dbReference type="ARBA" id="ARBA00023125"/>
    </source>
</evidence>
<dbReference type="PANTHER" id="PTHR32121:SF0">
    <property type="entry name" value="PCNA-INTERACTING PARTNER"/>
    <property type="match status" value="1"/>
</dbReference>
<dbReference type="Proteomes" id="UP001108240">
    <property type="component" value="Unplaced"/>
</dbReference>
<keyword evidence="9" id="KW-0539">Nucleus</keyword>
<evidence type="ECO:0000256" key="6">
    <source>
        <dbReference type="ARBA" id="ARBA00022763"/>
    </source>
</evidence>
<keyword evidence="8" id="KW-0234">DNA repair</keyword>
<evidence type="ECO:0000256" key="11">
    <source>
        <dbReference type="ARBA" id="ARBA00032731"/>
    </source>
</evidence>
<proteinExistence type="inferred from homology"/>
<dbReference type="GeneTree" id="ENSGT00390000006088"/>
<evidence type="ECO:0000313" key="13">
    <source>
        <dbReference type="Proteomes" id="UP001108240"/>
    </source>
</evidence>
<evidence type="ECO:0000256" key="1">
    <source>
        <dbReference type="ARBA" id="ARBA00004123"/>
    </source>
</evidence>
<evidence type="ECO:0000256" key="5">
    <source>
        <dbReference type="ARBA" id="ARBA00022490"/>
    </source>
</evidence>
<evidence type="ECO:0000256" key="9">
    <source>
        <dbReference type="ARBA" id="ARBA00023242"/>
    </source>
</evidence>
<keyword evidence="5" id="KW-0963">Cytoplasm</keyword>
<evidence type="ECO:0000256" key="4">
    <source>
        <dbReference type="ARBA" id="ARBA00014320"/>
    </source>
</evidence>
<evidence type="ECO:0000256" key="10">
    <source>
        <dbReference type="ARBA" id="ARBA00031632"/>
    </source>
</evidence>
<dbReference type="GO" id="GO:0003677">
    <property type="term" value="F:DNA binding"/>
    <property type="evidence" value="ECO:0007669"/>
    <property type="project" value="UniProtKB-KW"/>
</dbReference>
<dbReference type="InterPro" id="IPR038932">
    <property type="entry name" value="PARPBP"/>
</dbReference>
<keyword evidence="6" id="KW-0227">DNA damage</keyword>
<dbReference type="GO" id="GO:0000785">
    <property type="term" value="C:chromatin"/>
    <property type="evidence" value="ECO:0007669"/>
    <property type="project" value="TreeGrafter"/>
</dbReference>
<keyword evidence="13" id="KW-1185">Reference proteome</keyword>
<name>A0A9J7XL92_CYPCA</name>
<dbReference type="GO" id="GO:0005737">
    <property type="term" value="C:cytoplasm"/>
    <property type="evidence" value="ECO:0007669"/>
    <property type="project" value="UniProtKB-SubCell"/>
</dbReference>
<dbReference type="AlphaFoldDB" id="A0A9J7XL92"/>
<dbReference type="GO" id="GO:0006281">
    <property type="term" value="P:DNA repair"/>
    <property type="evidence" value="ECO:0007669"/>
    <property type="project" value="UniProtKB-KW"/>
</dbReference>
<dbReference type="GO" id="GO:0005634">
    <property type="term" value="C:nucleus"/>
    <property type="evidence" value="ECO:0007669"/>
    <property type="project" value="UniProtKB-SubCell"/>
</dbReference>
<accession>A0A9J7XL92</accession>
<evidence type="ECO:0000256" key="2">
    <source>
        <dbReference type="ARBA" id="ARBA00004496"/>
    </source>
</evidence>
<comment type="similarity">
    <text evidence="3">Belongs to the PARI family.</text>
</comment>
<dbReference type="GO" id="GO:2000042">
    <property type="term" value="P:negative regulation of double-strand break repair via homologous recombination"/>
    <property type="evidence" value="ECO:0007669"/>
    <property type="project" value="InterPro"/>
</dbReference>
<organism evidence="12 13">
    <name type="scientific">Cyprinus carpio carpio</name>
    <dbReference type="NCBI Taxonomy" id="630221"/>
    <lineage>
        <taxon>Eukaryota</taxon>
        <taxon>Metazoa</taxon>
        <taxon>Chordata</taxon>
        <taxon>Craniata</taxon>
        <taxon>Vertebrata</taxon>
        <taxon>Euteleostomi</taxon>
        <taxon>Actinopterygii</taxon>
        <taxon>Neopterygii</taxon>
        <taxon>Teleostei</taxon>
        <taxon>Ostariophysi</taxon>
        <taxon>Cypriniformes</taxon>
        <taxon>Cyprinidae</taxon>
        <taxon>Cyprininae</taxon>
        <taxon>Cyprinus</taxon>
    </lineage>
</organism>
<reference evidence="12" key="1">
    <citation type="submission" date="2025-08" db="UniProtKB">
        <authorList>
            <consortium name="Ensembl"/>
        </authorList>
    </citation>
    <scope>IDENTIFICATION</scope>
</reference>
<keyword evidence="7" id="KW-0238">DNA-binding</keyword>
<evidence type="ECO:0000256" key="3">
    <source>
        <dbReference type="ARBA" id="ARBA00009135"/>
    </source>
</evidence>